<evidence type="ECO:0000259" key="5">
    <source>
        <dbReference type="Pfam" id="PF00171"/>
    </source>
</evidence>
<dbReference type="Proteomes" id="UP000602198">
    <property type="component" value="Unassembled WGS sequence"/>
</dbReference>
<gene>
    <name evidence="6" type="ORF">JK358_23375</name>
</gene>
<sequence>MTNTEPGPARKAPARKTAPKRKTTPAAAKAAPAKAAEAAPAETVEAAPAKVAVAAPPTEFEVRNPATGALTATVPIDSADEVAAKVRELRLFQPEWEAIGPEGRKEWLLKLQDWLIDNTDHLADVLQSETGKSRVDSLIDPAFSVDLTGYYARRAAKFLADDHPSPHSPLARVKTLTTVFRPYPVVGVITPWNFPLAMPVIDVIPALAAGAAVLLKPSEVTPLSALELARGWREIGAPPVFAVVTGAGETGAAVVNNVDYVQFTGSTATGRRIAAACVERMIPYSLELGGKDPAIVLADADLDRAAHGIAFGGMFNAGQVCISVERVYVEAPVYEEFLKKLTAAVNEIRQGVDGREPRNEVGAMANENQARIVAEHVEQAIEAGARLLTGGKRTGVGTLFQPTVLADVDHSMTCMTEETFGPTLPVMKVADEAEAVRLANDSIYGLSASVWSGDKDRAERIARQLNAGAVNINDVFSNMFSFALPMGGWGLSGVGARWGGPNGVRKYCRQQAITKPLLPTQTKEMLWFPYSPAKLTFAMSAMRAAGARGMRRLGFQDVYKTITGGK</sequence>
<dbReference type="InterPro" id="IPR016163">
    <property type="entry name" value="Ald_DH_C"/>
</dbReference>
<dbReference type="InterPro" id="IPR016161">
    <property type="entry name" value="Ald_DH/histidinol_DH"/>
</dbReference>
<dbReference type="PROSITE" id="PS00687">
    <property type="entry name" value="ALDEHYDE_DEHYDR_GLU"/>
    <property type="match status" value="1"/>
</dbReference>
<dbReference type="Gene3D" id="3.40.605.10">
    <property type="entry name" value="Aldehyde Dehydrogenase, Chain A, domain 1"/>
    <property type="match status" value="1"/>
</dbReference>
<evidence type="ECO:0000313" key="6">
    <source>
        <dbReference type="EMBL" id="MBL1077347.1"/>
    </source>
</evidence>
<dbReference type="EMBL" id="JAERRJ010000009">
    <property type="protein sequence ID" value="MBL1077347.1"/>
    <property type="molecule type" value="Genomic_DNA"/>
</dbReference>
<proteinExistence type="inferred from homology"/>
<evidence type="ECO:0000256" key="4">
    <source>
        <dbReference type="SAM" id="MobiDB-lite"/>
    </source>
</evidence>
<evidence type="ECO:0000256" key="3">
    <source>
        <dbReference type="RuleBase" id="RU003345"/>
    </source>
</evidence>
<dbReference type="Pfam" id="PF00171">
    <property type="entry name" value="Aldedh"/>
    <property type="match status" value="1"/>
</dbReference>
<evidence type="ECO:0000256" key="2">
    <source>
        <dbReference type="PROSITE-ProRule" id="PRU10007"/>
    </source>
</evidence>
<comment type="caution">
    <text evidence="6">The sequence shown here is derived from an EMBL/GenBank/DDBJ whole genome shotgun (WGS) entry which is preliminary data.</text>
</comment>
<dbReference type="SUPFAM" id="SSF53720">
    <property type="entry name" value="ALDH-like"/>
    <property type="match status" value="1"/>
</dbReference>
<dbReference type="InterPro" id="IPR015590">
    <property type="entry name" value="Aldehyde_DH_dom"/>
</dbReference>
<name>A0ABS1M9N1_9NOCA</name>
<feature type="active site" evidence="2">
    <location>
        <position position="287"/>
    </location>
</feature>
<feature type="compositionally biased region" description="Low complexity" evidence="4">
    <location>
        <begin position="24"/>
        <end position="41"/>
    </location>
</feature>
<comment type="similarity">
    <text evidence="3">Belongs to the aldehyde dehydrogenase family.</text>
</comment>
<keyword evidence="7" id="KW-1185">Reference proteome</keyword>
<dbReference type="InterPro" id="IPR016162">
    <property type="entry name" value="Ald_DH_N"/>
</dbReference>
<feature type="domain" description="Aldehyde dehydrogenase" evidence="5">
    <location>
        <begin position="58"/>
        <end position="512"/>
    </location>
</feature>
<accession>A0ABS1M9N1</accession>
<reference evidence="6 7" key="1">
    <citation type="submission" date="2021-01" db="EMBL/GenBank/DDBJ databases">
        <title>WGS of actinomycetes isolated from Thailand.</title>
        <authorList>
            <person name="Thawai C."/>
        </authorList>
    </citation>
    <scope>NUCLEOTIDE SEQUENCE [LARGE SCALE GENOMIC DNA]</scope>
    <source>
        <strain evidence="6 7">LPG 2</strain>
    </source>
</reference>
<feature type="compositionally biased region" description="Basic residues" evidence="4">
    <location>
        <begin position="12"/>
        <end position="23"/>
    </location>
</feature>
<organism evidence="6 7">
    <name type="scientific">Nocardia acididurans</name>
    <dbReference type="NCBI Taxonomy" id="2802282"/>
    <lineage>
        <taxon>Bacteria</taxon>
        <taxon>Bacillati</taxon>
        <taxon>Actinomycetota</taxon>
        <taxon>Actinomycetes</taxon>
        <taxon>Mycobacteriales</taxon>
        <taxon>Nocardiaceae</taxon>
        <taxon>Nocardia</taxon>
    </lineage>
</organism>
<evidence type="ECO:0000313" key="7">
    <source>
        <dbReference type="Proteomes" id="UP000602198"/>
    </source>
</evidence>
<dbReference type="InterPro" id="IPR029510">
    <property type="entry name" value="Ald_DH_CS_GLU"/>
</dbReference>
<evidence type="ECO:0000256" key="1">
    <source>
        <dbReference type="ARBA" id="ARBA00023002"/>
    </source>
</evidence>
<feature type="region of interest" description="Disordered" evidence="4">
    <location>
        <begin position="1"/>
        <end position="41"/>
    </location>
</feature>
<dbReference type="CDD" id="cd07099">
    <property type="entry name" value="ALDH_DDALDH"/>
    <property type="match status" value="1"/>
</dbReference>
<keyword evidence="1 3" id="KW-0560">Oxidoreductase</keyword>
<protein>
    <submittedName>
        <fullName evidence="6">Aldehyde dehydrogenase family protein</fullName>
    </submittedName>
</protein>
<dbReference type="PANTHER" id="PTHR11699">
    <property type="entry name" value="ALDEHYDE DEHYDROGENASE-RELATED"/>
    <property type="match status" value="1"/>
</dbReference>
<dbReference type="Gene3D" id="3.40.309.10">
    <property type="entry name" value="Aldehyde Dehydrogenase, Chain A, domain 2"/>
    <property type="match status" value="1"/>
</dbReference>